<dbReference type="InterPro" id="IPR052165">
    <property type="entry name" value="Membrane_assoc_protease"/>
</dbReference>
<name>A0ABS2MR72_9FIRM</name>
<sequence length="148" mass="15866">MSFDPIVITWAVLIVVFTIAEAATLGLTSIWFAVGALAGLITAALGFNIIVQIVVFIIVATILIIYTRPIAKKVLRIGKNKTNIDALIGRTGLVVKPIEPQQTGQVKLGGQIWTAKGPGDESFAMDEIVEVLAIEGVKLIVKKNETKN</sequence>
<dbReference type="SUPFAM" id="SSF141322">
    <property type="entry name" value="NfeD domain-like"/>
    <property type="match status" value="1"/>
</dbReference>
<evidence type="ECO:0000313" key="8">
    <source>
        <dbReference type="Proteomes" id="UP000767854"/>
    </source>
</evidence>
<dbReference type="Pfam" id="PF01957">
    <property type="entry name" value="NfeD"/>
    <property type="match status" value="1"/>
</dbReference>
<dbReference type="PANTHER" id="PTHR33507:SF3">
    <property type="entry name" value="INNER MEMBRANE PROTEIN YBBJ"/>
    <property type="match status" value="1"/>
</dbReference>
<evidence type="ECO:0000256" key="3">
    <source>
        <dbReference type="ARBA" id="ARBA00022989"/>
    </source>
</evidence>
<dbReference type="InterPro" id="IPR012340">
    <property type="entry name" value="NA-bd_OB-fold"/>
</dbReference>
<evidence type="ECO:0000256" key="2">
    <source>
        <dbReference type="ARBA" id="ARBA00022692"/>
    </source>
</evidence>
<evidence type="ECO:0000259" key="6">
    <source>
        <dbReference type="Pfam" id="PF01957"/>
    </source>
</evidence>
<gene>
    <name evidence="7" type="ORF">JOC49_001408</name>
</gene>
<keyword evidence="3 5" id="KW-1133">Transmembrane helix</keyword>
<evidence type="ECO:0000313" key="7">
    <source>
        <dbReference type="EMBL" id="MBM7561867.1"/>
    </source>
</evidence>
<dbReference type="RefSeq" id="WP_204663787.1">
    <property type="nucleotide sequence ID" value="NZ_JAFBDT010000009.1"/>
</dbReference>
<organism evidence="7 8">
    <name type="scientific">Fusibacter tunisiensis</name>
    <dbReference type="NCBI Taxonomy" id="1008308"/>
    <lineage>
        <taxon>Bacteria</taxon>
        <taxon>Bacillati</taxon>
        <taxon>Bacillota</taxon>
        <taxon>Clostridia</taxon>
        <taxon>Eubacteriales</taxon>
        <taxon>Eubacteriales Family XII. Incertae Sedis</taxon>
        <taxon>Fusibacter</taxon>
    </lineage>
</organism>
<dbReference type="InterPro" id="IPR002810">
    <property type="entry name" value="NfeD-like_C"/>
</dbReference>
<keyword evidence="8" id="KW-1185">Reference proteome</keyword>
<evidence type="ECO:0000256" key="1">
    <source>
        <dbReference type="ARBA" id="ARBA00004141"/>
    </source>
</evidence>
<keyword evidence="7" id="KW-0645">Protease</keyword>
<keyword evidence="7" id="KW-0378">Hydrolase</keyword>
<dbReference type="Proteomes" id="UP000767854">
    <property type="component" value="Unassembled WGS sequence"/>
</dbReference>
<reference evidence="7 8" key="1">
    <citation type="submission" date="2021-01" db="EMBL/GenBank/DDBJ databases">
        <title>Genomic Encyclopedia of Type Strains, Phase IV (KMG-IV): sequencing the most valuable type-strain genomes for metagenomic binning, comparative biology and taxonomic classification.</title>
        <authorList>
            <person name="Goeker M."/>
        </authorList>
    </citation>
    <scope>NUCLEOTIDE SEQUENCE [LARGE SCALE GENOMIC DNA]</scope>
    <source>
        <strain evidence="7 8">DSM 24436</strain>
    </source>
</reference>
<evidence type="ECO:0000256" key="4">
    <source>
        <dbReference type="ARBA" id="ARBA00023136"/>
    </source>
</evidence>
<keyword evidence="2 5" id="KW-0812">Transmembrane</keyword>
<feature type="transmembrane region" description="Helical" evidence="5">
    <location>
        <begin position="32"/>
        <end position="65"/>
    </location>
</feature>
<comment type="caution">
    <text evidence="7">The sequence shown here is derived from an EMBL/GenBank/DDBJ whole genome shotgun (WGS) entry which is preliminary data.</text>
</comment>
<keyword evidence="4 5" id="KW-0472">Membrane</keyword>
<protein>
    <submittedName>
        <fullName evidence="7">Membrane protein implicated in regulation of membrane protease activity</fullName>
    </submittedName>
</protein>
<proteinExistence type="predicted"/>
<dbReference type="PANTHER" id="PTHR33507">
    <property type="entry name" value="INNER MEMBRANE PROTEIN YBBJ"/>
    <property type="match status" value="1"/>
</dbReference>
<comment type="subcellular location">
    <subcellularLocation>
        <location evidence="1">Membrane</location>
        <topology evidence="1">Multi-pass membrane protein</topology>
    </subcellularLocation>
</comment>
<dbReference type="GO" id="GO:0006508">
    <property type="term" value="P:proteolysis"/>
    <property type="evidence" value="ECO:0007669"/>
    <property type="project" value="UniProtKB-KW"/>
</dbReference>
<feature type="domain" description="NfeD-like C-terminal" evidence="6">
    <location>
        <begin position="85"/>
        <end position="143"/>
    </location>
</feature>
<dbReference type="GO" id="GO:0008233">
    <property type="term" value="F:peptidase activity"/>
    <property type="evidence" value="ECO:0007669"/>
    <property type="project" value="UniProtKB-KW"/>
</dbReference>
<dbReference type="EMBL" id="JAFBDT010000009">
    <property type="protein sequence ID" value="MBM7561867.1"/>
    <property type="molecule type" value="Genomic_DNA"/>
</dbReference>
<accession>A0ABS2MR72</accession>
<dbReference type="Gene3D" id="2.40.50.140">
    <property type="entry name" value="Nucleic acid-binding proteins"/>
    <property type="match status" value="1"/>
</dbReference>
<evidence type="ECO:0000256" key="5">
    <source>
        <dbReference type="SAM" id="Phobius"/>
    </source>
</evidence>